<dbReference type="Proteomes" id="UP000273145">
    <property type="component" value="Chromosome"/>
</dbReference>
<dbReference type="EMBL" id="CP034248">
    <property type="protein sequence ID" value="AZK48367.1"/>
    <property type="molecule type" value="Genomic_DNA"/>
</dbReference>
<dbReference type="InterPro" id="IPR029044">
    <property type="entry name" value="Nucleotide-diphossugar_trans"/>
</dbReference>
<evidence type="ECO:0000259" key="1">
    <source>
        <dbReference type="Pfam" id="PF00535"/>
    </source>
</evidence>
<dbReference type="Gene3D" id="3.90.550.10">
    <property type="entry name" value="Spore Coat Polysaccharide Biosynthesis Protein SpsA, Chain A"/>
    <property type="match status" value="1"/>
</dbReference>
<evidence type="ECO:0000313" key="3">
    <source>
        <dbReference type="Proteomes" id="UP000273145"/>
    </source>
</evidence>
<dbReference type="AlphaFoldDB" id="A0A3Q8SDS1"/>
<evidence type="ECO:0000313" key="2">
    <source>
        <dbReference type="EMBL" id="AZK48367.1"/>
    </source>
</evidence>
<protein>
    <submittedName>
        <fullName evidence="2">Glycosyltransferase family 2 protein</fullName>
    </submittedName>
</protein>
<dbReference type="InterPro" id="IPR001173">
    <property type="entry name" value="Glyco_trans_2-like"/>
</dbReference>
<sequence length="248" mass="28331">MNDTRLTSIIIPSHNGLHLLTSCIESIRCNTEVPYEIIVVDNGSTDGTQEYCIQAGITFIALPTNEGFPAACNRGLTIATGEQLLLLNNDVIVTPRWLSNMLRALYSAGDVGIVGPVTNYASGRQKVDVAWTTLEEFMRMAERHNQSDPTKWQEVKRLVGLCFLFRRQLWDFVGRFDERFSPGHYEDDDYCYRAREKGFRLLISGDTLVYHEGSASFAAKHPDGWNSLLERNRRKFIDKWGIDPWIYM</sequence>
<dbReference type="PROSITE" id="PS51257">
    <property type="entry name" value="PROKAR_LIPOPROTEIN"/>
    <property type="match status" value="1"/>
</dbReference>
<accession>A0A3Q8SDS1</accession>
<dbReference type="GO" id="GO:0016740">
    <property type="term" value="F:transferase activity"/>
    <property type="evidence" value="ECO:0007669"/>
    <property type="project" value="UniProtKB-KW"/>
</dbReference>
<dbReference type="PANTHER" id="PTHR43179">
    <property type="entry name" value="RHAMNOSYLTRANSFERASE WBBL"/>
    <property type="match status" value="1"/>
</dbReference>
<keyword evidence="2" id="KW-0808">Transferase</keyword>
<dbReference type="KEGG" id="plen:EIM92_21130"/>
<dbReference type="SUPFAM" id="SSF53448">
    <property type="entry name" value="Nucleotide-diphospho-sugar transferases"/>
    <property type="match status" value="1"/>
</dbReference>
<feature type="domain" description="Glycosyltransferase 2-like" evidence="1">
    <location>
        <begin position="8"/>
        <end position="168"/>
    </location>
</feature>
<organism evidence="2 3">
    <name type="scientific">Paenibacillus lentus</name>
    <dbReference type="NCBI Taxonomy" id="1338368"/>
    <lineage>
        <taxon>Bacteria</taxon>
        <taxon>Bacillati</taxon>
        <taxon>Bacillota</taxon>
        <taxon>Bacilli</taxon>
        <taxon>Bacillales</taxon>
        <taxon>Paenibacillaceae</taxon>
        <taxon>Paenibacillus</taxon>
    </lineage>
</organism>
<dbReference type="Pfam" id="PF00535">
    <property type="entry name" value="Glycos_transf_2"/>
    <property type="match status" value="1"/>
</dbReference>
<keyword evidence="3" id="KW-1185">Reference proteome</keyword>
<gene>
    <name evidence="2" type="ORF">EIM92_21130</name>
</gene>
<dbReference type="PANTHER" id="PTHR43179:SF7">
    <property type="entry name" value="RHAMNOSYLTRANSFERASE WBBL"/>
    <property type="match status" value="1"/>
</dbReference>
<reference evidence="2 3" key="1">
    <citation type="submission" date="2018-11" db="EMBL/GenBank/DDBJ databases">
        <title>Genome sequencing of Paenibacillus lentus DSM25539(T).</title>
        <authorList>
            <person name="Kook J.-K."/>
            <person name="Park S.-N."/>
            <person name="Lim Y.K."/>
        </authorList>
    </citation>
    <scope>NUCLEOTIDE SEQUENCE [LARGE SCALE GENOMIC DNA]</scope>
    <source>
        <strain evidence="2 3">DSM 25539</strain>
    </source>
</reference>
<dbReference type="CDD" id="cd04186">
    <property type="entry name" value="GT_2_like_c"/>
    <property type="match status" value="1"/>
</dbReference>
<dbReference type="OrthoDB" id="8936324at2"/>
<dbReference type="RefSeq" id="WP_125084524.1">
    <property type="nucleotide sequence ID" value="NZ_CP034248.1"/>
</dbReference>
<name>A0A3Q8SDS1_9BACL</name>
<proteinExistence type="predicted"/>